<dbReference type="Pfam" id="PF13395">
    <property type="entry name" value="HNH_4"/>
    <property type="match status" value="1"/>
</dbReference>
<dbReference type="AlphaFoldDB" id="A0A8J7FUR7"/>
<name>A0A8J7FUR7_9FLAO</name>
<protein>
    <recommendedName>
        <fullName evidence="1">HNH nuclease domain-containing protein</fullName>
    </recommendedName>
</protein>
<keyword evidence="3" id="KW-1185">Reference proteome</keyword>
<dbReference type="RefSeq" id="WP_194183729.1">
    <property type="nucleotide sequence ID" value="NZ_JADGIK010000010.1"/>
</dbReference>
<dbReference type="EMBL" id="JADGIK010000010">
    <property type="protein sequence ID" value="MBF0598182.1"/>
    <property type="molecule type" value="Genomic_DNA"/>
</dbReference>
<evidence type="ECO:0000313" key="2">
    <source>
        <dbReference type="EMBL" id="MBF0598182.1"/>
    </source>
</evidence>
<reference evidence="2" key="1">
    <citation type="submission" date="2020-10" db="EMBL/GenBank/DDBJ databases">
        <authorList>
            <person name="Lu T."/>
            <person name="Wang Q."/>
            <person name="Han X."/>
        </authorList>
    </citation>
    <scope>NUCLEOTIDE SEQUENCE</scope>
    <source>
        <strain evidence="2">WQ 117</strain>
    </source>
</reference>
<evidence type="ECO:0000259" key="1">
    <source>
        <dbReference type="Pfam" id="PF13395"/>
    </source>
</evidence>
<dbReference type="Gene3D" id="1.10.30.50">
    <property type="match status" value="1"/>
</dbReference>
<proteinExistence type="predicted"/>
<organism evidence="2 3">
    <name type="scientific">Faecalibacter rhinopitheci</name>
    <dbReference type="NCBI Taxonomy" id="2779678"/>
    <lineage>
        <taxon>Bacteria</taxon>
        <taxon>Pseudomonadati</taxon>
        <taxon>Bacteroidota</taxon>
        <taxon>Flavobacteriia</taxon>
        <taxon>Flavobacteriales</taxon>
        <taxon>Weeksellaceae</taxon>
        <taxon>Faecalibacter</taxon>
    </lineage>
</organism>
<dbReference type="InterPro" id="IPR003615">
    <property type="entry name" value="HNH_nuc"/>
</dbReference>
<sequence>MIELPYSQNLPVNLLSAVFNNTTATYKFYWLLAIVELVEQEKTEILKKEIFSKMISNSWYTINYFHLSFGKHDLLEDAVLKLIDIENLTIDEKQSIVQERLINSTDSETKKILQHFDKNVPHWFLSPWFQGETKTDIYKKSQSFENQSLYALSKDRIIMNTNWIEYLKQNSKLLKSFCYWNLTLFLQNRNPNVPDISNKLIKPAQRNSLQKQTNHYWKIVFDELGSIDCIFTGKRLVFNEKNFALDHFVPYAFVSHDLVWNLLPIDKSFNSSKSDRLPQFDKYFTQFKNLQKIAFNIHKEKHSSNKFLEEYLTIFPTITAFDDVLFENTIQPLLTIANNNGFLYLNE</sequence>
<accession>A0A8J7FUR7</accession>
<feature type="domain" description="HNH nuclease" evidence="1">
    <location>
        <begin position="229"/>
        <end position="278"/>
    </location>
</feature>
<evidence type="ECO:0000313" key="3">
    <source>
        <dbReference type="Proteomes" id="UP000608754"/>
    </source>
</evidence>
<gene>
    <name evidence="2" type="ORF">IM532_12160</name>
</gene>
<dbReference type="Proteomes" id="UP000608754">
    <property type="component" value="Unassembled WGS sequence"/>
</dbReference>
<comment type="caution">
    <text evidence="2">The sequence shown here is derived from an EMBL/GenBank/DDBJ whole genome shotgun (WGS) entry which is preliminary data.</text>
</comment>